<dbReference type="EMBL" id="JBJVNE010000022">
    <property type="protein sequence ID" value="MFM9651661.1"/>
    <property type="molecule type" value="Genomic_DNA"/>
</dbReference>
<proteinExistence type="predicted"/>
<feature type="compositionally biased region" description="Basic residues" evidence="1">
    <location>
        <begin position="433"/>
        <end position="443"/>
    </location>
</feature>
<keyword evidence="3" id="KW-1185">Reference proteome</keyword>
<name>A0ABW9IT77_STRGJ</name>
<feature type="compositionally biased region" description="Low complexity" evidence="1">
    <location>
        <begin position="358"/>
        <end position="369"/>
    </location>
</feature>
<reference evidence="2 3" key="1">
    <citation type="submission" date="2024-12" db="EMBL/GenBank/DDBJ databases">
        <title>Forecasting of Potato common scab and diversities of Pathogenic streptomyces spp. in china.</title>
        <authorList>
            <person name="Handique U."/>
            <person name="Wu J."/>
        </authorList>
    </citation>
    <scope>NUCLEOTIDE SEQUENCE [LARGE SCALE GENOMIC DNA]</scope>
    <source>
        <strain evidence="2 3">ZRIMU1585</strain>
    </source>
</reference>
<evidence type="ECO:0000313" key="3">
    <source>
        <dbReference type="Proteomes" id="UP001631993"/>
    </source>
</evidence>
<protein>
    <recommendedName>
        <fullName evidence="4">Band 7 domain-containing protein</fullName>
    </recommendedName>
</protein>
<feature type="region of interest" description="Disordered" evidence="1">
    <location>
        <begin position="1"/>
        <end position="23"/>
    </location>
</feature>
<feature type="region of interest" description="Disordered" evidence="1">
    <location>
        <begin position="346"/>
        <end position="443"/>
    </location>
</feature>
<evidence type="ECO:0000256" key="1">
    <source>
        <dbReference type="SAM" id="MobiDB-lite"/>
    </source>
</evidence>
<comment type="caution">
    <text evidence="2">The sequence shown here is derived from an EMBL/GenBank/DDBJ whole genome shotgun (WGS) entry which is preliminary data.</text>
</comment>
<feature type="compositionally biased region" description="Pro residues" evidence="1">
    <location>
        <begin position="391"/>
        <end position="403"/>
    </location>
</feature>
<feature type="compositionally biased region" description="Low complexity" evidence="1">
    <location>
        <begin position="298"/>
        <end position="317"/>
    </location>
</feature>
<dbReference type="Proteomes" id="UP001631993">
    <property type="component" value="Unassembled WGS sequence"/>
</dbReference>
<evidence type="ECO:0000313" key="2">
    <source>
        <dbReference type="EMBL" id="MFM9651661.1"/>
    </source>
</evidence>
<organism evidence="2 3">
    <name type="scientific">Streptomyces galilaeus</name>
    <dbReference type="NCBI Taxonomy" id="33899"/>
    <lineage>
        <taxon>Bacteria</taxon>
        <taxon>Bacillati</taxon>
        <taxon>Actinomycetota</taxon>
        <taxon>Actinomycetes</taxon>
        <taxon>Kitasatosporales</taxon>
        <taxon>Streptomycetaceae</taxon>
        <taxon>Streptomyces</taxon>
    </lineage>
</organism>
<gene>
    <name evidence="2" type="ORF">ACKI1S_36600</name>
</gene>
<dbReference type="RefSeq" id="WP_369277550.1">
    <property type="nucleotide sequence ID" value="NZ_JBJVMW010000013.1"/>
</dbReference>
<evidence type="ECO:0008006" key="4">
    <source>
        <dbReference type="Google" id="ProtNLM"/>
    </source>
</evidence>
<accession>A0ABW9IT77</accession>
<feature type="compositionally biased region" description="Pro residues" evidence="1">
    <location>
        <begin position="370"/>
        <end position="383"/>
    </location>
</feature>
<sequence>MTPHEAPQQSLFTGPLPVSMSDRGGSVRPGQAILFSSEEGDLTELPRKPTAFGSLRYRYRYEVDLSDHTVSWSEPLQSGTGGFHFQAAFEARWKVSEAAEVVRRGIRSVGDGRDAVCVAMRDLLWPHAARYGIERMEEFAGFVRGSLCSRPHRLATGLTVDSLIVRIYLDEAAAGQLRALKQRDFDKQLAVAGHAVAMTEHTLDQELQTKRREALLAAARGEGGLLVELIAQDPSKLHEIMRELGQRHDVAVEQKGRMLRDLVEAGHIQPAEAQQMWYEMHSPAPLFGAAALPVTAPTAPPAQLTQGPAAVPAGHSAPPGPAPGGLPGGATGGPAVVAGTVVPVAGAQKPPKPRRRAGAAAFPAVGTATPTPPAADPAPPVPPASTQAAAPVPPVPSAPPTPTVPSAHGESAASERGSANVVGETRVGPRGGRGGRRRPGAGS</sequence>
<feature type="region of interest" description="Disordered" evidence="1">
    <location>
        <begin position="298"/>
        <end position="332"/>
    </location>
</feature>